<dbReference type="SUPFAM" id="SSF69318">
    <property type="entry name" value="Integrin alpha N-terminal domain"/>
    <property type="match status" value="1"/>
</dbReference>
<protein>
    <submittedName>
        <fullName evidence="1">Uncharacterized protein</fullName>
    </submittedName>
</protein>
<name>A6GFI4_9BACT</name>
<organism evidence="1 2">
    <name type="scientific">Plesiocystis pacifica SIR-1</name>
    <dbReference type="NCBI Taxonomy" id="391625"/>
    <lineage>
        <taxon>Bacteria</taxon>
        <taxon>Pseudomonadati</taxon>
        <taxon>Myxococcota</taxon>
        <taxon>Polyangia</taxon>
        <taxon>Nannocystales</taxon>
        <taxon>Nannocystaceae</taxon>
        <taxon>Plesiocystis</taxon>
    </lineage>
</organism>
<dbReference type="EMBL" id="ABCS01000094">
    <property type="protein sequence ID" value="EDM75356.1"/>
    <property type="molecule type" value="Genomic_DNA"/>
</dbReference>
<keyword evidence="2" id="KW-1185">Reference proteome</keyword>
<dbReference type="Proteomes" id="UP000005801">
    <property type="component" value="Unassembled WGS sequence"/>
</dbReference>
<sequence length="429" mass="44013">MCVLAALISACAEEPSSAGDDDDCCHPPPECESDSDCPPGEACGVDWPGVCSPSCSAPEPDLELCGCAEGPYCPPGATCPGTGCEGGQLCSSGSCIDTLAAEACSASPWLRTESLDAGALDLAVAHSGSAQRLVILRAGSVELVDGDASSELDLEGVDDAVQLVTGDLELDGADELFVSTAEGSVHVFALAGDLVSPLGVLEGIARVDAVGPFVGEPWPDLWTAHEGASSQMHVGLGSLGPLEALDTAPLGLDGEYTRLVDFDADGDVDYLLGRSLYPSEGAVWADPPITLEPSPFAGLLAFVARTQPGSALVVGEHLFLATESELPPRAVHLSVYSNPASGARDAPAGPEILYPGAAERLFETSDGDWVGVERDVVVGLITGSSPCYTQALCSGCELVDAELALGGDPQLDRLATRDLSGEVHLWRLP</sequence>
<evidence type="ECO:0000313" key="1">
    <source>
        <dbReference type="EMBL" id="EDM75356.1"/>
    </source>
</evidence>
<gene>
    <name evidence="1" type="ORF">PPSIR1_15295</name>
</gene>
<proteinExistence type="predicted"/>
<dbReference type="InterPro" id="IPR028994">
    <property type="entry name" value="Integrin_alpha_N"/>
</dbReference>
<dbReference type="AlphaFoldDB" id="A6GFI4"/>
<evidence type="ECO:0000313" key="2">
    <source>
        <dbReference type="Proteomes" id="UP000005801"/>
    </source>
</evidence>
<accession>A6GFI4</accession>
<comment type="caution">
    <text evidence="1">The sequence shown here is derived from an EMBL/GenBank/DDBJ whole genome shotgun (WGS) entry which is preliminary data.</text>
</comment>
<reference evidence="1 2" key="1">
    <citation type="submission" date="2007-06" db="EMBL/GenBank/DDBJ databases">
        <authorList>
            <person name="Shimkets L."/>
            <person name="Ferriera S."/>
            <person name="Johnson J."/>
            <person name="Kravitz S."/>
            <person name="Beeson K."/>
            <person name="Sutton G."/>
            <person name="Rogers Y.-H."/>
            <person name="Friedman R."/>
            <person name="Frazier M."/>
            <person name="Venter J.C."/>
        </authorList>
    </citation>
    <scope>NUCLEOTIDE SEQUENCE [LARGE SCALE GENOMIC DNA]</scope>
    <source>
        <strain evidence="1 2">SIR-1</strain>
    </source>
</reference>